<keyword evidence="9" id="KW-0675">Receptor</keyword>
<name>A0ABD2NMB3_9CUCU</name>
<keyword evidence="5" id="KW-0732">Signal</keyword>
<dbReference type="PROSITE" id="PS50104">
    <property type="entry name" value="TIR"/>
    <property type="match status" value="1"/>
</dbReference>
<dbReference type="FunFam" id="3.80.10.10:FF:000727">
    <property type="entry name" value="Toll-like protein"/>
    <property type="match status" value="1"/>
</dbReference>
<dbReference type="PRINTS" id="PR01537">
    <property type="entry name" value="INTRLKN1R1F"/>
</dbReference>
<gene>
    <name evidence="13" type="ORF">HHI36_017268</name>
</gene>
<evidence type="ECO:0000256" key="5">
    <source>
        <dbReference type="ARBA" id="ARBA00022729"/>
    </source>
</evidence>
<dbReference type="SMART" id="SM00255">
    <property type="entry name" value="TIR"/>
    <property type="match status" value="1"/>
</dbReference>
<dbReference type="Gene3D" id="3.80.10.10">
    <property type="entry name" value="Ribonuclease Inhibitor"/>
    <property type="match status" value="2"/>
</dbReference>
<dbReference type="GO" id="GO:0071944">
    <property type="term" value="C:cell periphery"/>
    <property type="evidence" value="ECO:0007669"/>
    <property type="project" value="UniProtKB-ARBA"/>
</dbReference>
<organism evidence="13 14">
    <name type="scientific">Cryptolaemus montrouzieri</name>
    <dbReference type="NCBI Taxonomy" id="559131"/>
    <lineage>
        <taxon>Eukaryota</taxon>
        <taxon>Metazoa</taxon>
        <taxon>Ecdysozoa</taxon>
        <taxon>Arthropoda</taxon>
        <taxon>Hexapoda</taxon>
        <taxon>Insecta</taxon>
        <taxon>Pterygota</taxon>
        <taxon>Neoptera</taxon>
        <taxon>Endopterygota</taxon>
        <taxon>Coleoptera</taxon>
        <taxon>Polyphaga</taxon>
        <taxon>Cucujiformia</taxon>
        <taxon>Coccinelloidea</taxon>
        <taxon>Coccinellidae</taxon>
        <taxon>Scymninae</taxon>
        <taxon>Scymnini</taxon>
        <taxon>Cryptolaemus</taxon>
    </lineage>
</organism>
<dbReference type="InterPro" id="IPR003591">
    <property type="entry name" value="Leu-rich_rpt_typical-subtyp"/>
</dbReference>
<keyword evidence="4 11" id="KW-0812">Transmembrane</keyword>
<dbReference type="AlphaFoldDB" id="A0ABD2NMB3"/>
<evidence type="ECO:0000256" key="1">
    <source>
        <dbReference type="ARBA" id="ARBA00004479"/>
    </source>
</evidence>
<keyword evidence="6" id="KW-0677">Repeat</keyword>
<proteinExistence type="inferred from homology"/>
<dbReference type="PANTHER" id="PTHR24365:SF541">
    <property type="entry name" value="PROTEIN TOLL-RELATED"/>
    <property type="match status" value="1"/>
</dbReference>
<keyword evidence="7 11" id="KW-1133">Transmembrane helix</keyword>
<comment type="caution">
    <text evidence="13">The sequence shown here is derived from an EMBL/GenBank/DDBJ whole genome shotgun (WGS) entry which is preliminary data.</text>
</comment>
<evidence type="ECO:0000256" key="4">
    <source>
        <dbReference type="ARBA" id="ARBA00022692"/>
    </source>
</evidence>
<dbReference type="SUPFAM" id="SSF52058">
    <property type="entry name" value="L domain-like"/>
    <property type="match status" value="2"/>
</dbReference>
<evidence type="ECO:0000256" key="10">
    <source>
        <dbReference type="ARBA" id="ARBA00023180"/>
    </source>
</evidence>
<dbReference type="InterPro" id="IPR000483">
    <property type="entry name" value="Cys-rich_flank_reg_C"/>
</dbReference>
<evidence type="ECO:0000256" key="3">
    <source>
        <dbReference type="ARBA" id="ARBA00022614"/>
    </source>
</evidence>
<dbReference type="Pfam" id="PF13855">
    <property type="entry name" value="LRR_8"/>
    <property type="match status" value="2"/>
</dbReference>
<evidence type="ECO:0000256" key="7">
    <source>
        <dbReference type="ARBA" id="ARBA00022989"/>
    </source>
</evidence>
<dbReference type="InterPro" id="IPR032675">
    <property type="entry name" value="LRR_dom_sf"/>
</dbReference>
<dbReference type="GO" id="GO:0016020">
    <property type="term" value="C:membrane"/>
    <property type="evidence" value="ECO:0007669"/>
    <property type="project" value="UniProtKB-SubCell"/>
</dbReference>
<comment type="subcellular location">
    <subcellularLocation>
        <location evidence="1">Membrane</location>
        <topology evidence="1">Single-pass type I membrane protein</topology>
    </subcellularLocation>
</comment>
<evidence type="ECO:0000313" key="14">
    <source>
        <dbReference type="Proteomes" id="UP001516400"/>
    </source>
</evidence>
<feature type="domain" description="TIR" evidence="12">
    <location>
        <begin position="463"/>
        <end position="598"/>
    </location>
</feature>
<dbReference type="InterPro" id="IPR000157">
    <property type="entry name" value="TIR_dom"/>
</dbReference>
<keyword evidence="8 11" id="KW-0472">Membrane</keyword>
<dbReference type="PANTHER" id="PTHR24365">
    <property type="entry name" value="TOLL-LIKE RECEPTOR"/>
    <property type="match status" value="1"/>
</dbReference>
<feature type="transmembrane region" description="Helical" evidence="11">
    <location>
        <begin position="411"/>
        <end position="434"/>
    </location>
</feature>
<dbReference type="InterPro" id="IPR035897">
    <property type="entry name" value="Toll_tir_struct_dom_sf"/>
</dbReference>
<evidence type="ECO:0000256" key="6">
    <source>
        <dbReference type="ARBA" id="ARBA00022737"/>
    </source>
</evidence>
<evidence type="ECO:0000256" key="8">
    <source>
        <dbReference type="ARBA" id="ARBA00023136"/>
    </source>
</evidence>
<dbReference type="Proteomes" id="UP001516400">
    <property type="component" value="Unassembled WGS sequence"/>
</dbReference>
<evidence type="ECO:0000256" key="11">
    <source>
        <dbReference type="SAM" id="Phobius"/>
    </source>
</evidence>
<sequence length="666" mass="76933">MNLENLYLQHNNLREITINLLKHLTKLKELDLSYNDILNIHLDAFSRTKNLVKLSLSHNQYNYQDVSIFPVSPFNKCGNLQEIDLSHNNIQDFPEDLMLLTSMKTIDLSWNNIKSLRVNALWKVTISELKIDLEHNQISRLNFEGVEVTALQQPDLDAYHNVGASAVINISENPIICDCFAIDFVRYIQDEIYPGVKTAIFFLYDNVKCASPEIFEHISIEEITPAMLSCPLEDVIENFTCTNSDRCVCAWRPFDYSLIVDCDNKNLTSIPEIYQPMKLIFNQTEVHLEGNYLTKGPAADSVGFENVSKLYLGSNKIDEIEWIPPRLKILHLHDNKLEKIHHQVLEQLNSTQIQNISLNGNLWKCDCAAANLTNFLRQHVHQIDTSQIFCDRSNKLLINLNDKDLCPHNSFLLASITSLIFLLCILTSVAAFYYKFQQEIKVWMYAHNICLFLIEEEELDKDKIYDVFVSYSHKDEDFVLENLVAVLENGPKPYKLCVHFRNWIPGEFISTQVTSSVRDSRRTMVILSSNFLESVWGKMEFRTAHSEAMREGRARVIIVLIGDINIDSLDDELRAYMKTNTYIKWGDPWFWDKLKYALPHSKLDRVDIQSQKHANMMKYIDDKFSLVKGKTSSENSSTTSISIKNGKKLDVELDIDEDAIIKHEII</sequence>
<dbReference type="Gene3D" id="3.40.50.10140">
    <property type="entry name" value="Toll/interleukin-1 receptor homology (TIR) domain"/>
    <property type="match status" value="1"/>
</dbReference>
<dbReference type="PROSITE" id="PS51450">
    <property type="entry name" value="LRR"/>
    <property type="match status" value="3"/>
</dbReference>
<accession>A0ABD2NMB3</accession>
<dbReference type="Pfam" id="PF13676">
    <property type="entry name" value="TIR_2"/>
    <property type="match status" value="1"/>
</dbReference>
<evidence type="ECO:0000313" key="13">
    <source>
        <dbReference type="EMBL" id="KAL3279760.1"/>
    </source>
</evidence>
<evidence type="ECO:0000256" key="2">
    <source>
        <dbReference type="ARBA" id="ARBA00009634"/>
    </source>
</evidence>
<evidence type="ECO:0000259" key="12">
    <source>
        <dbReference type="PROSITE" id="PS50104"/>
    </source>
</evidence>
<dbReference type="EMBL" id="JABFTP020000124">
    <property type="protein sequence ID" value="KAL3279760.1"/>
    <property type="molecule type" value="Genomic_DNA"/>
</dbReference>
<keyword evidence="3" id="KW-0433">Leucine-rich repeat</keyword>
<dbReference type="SMART" id="SM00369">
    <property type="entry name" value="LRR_TYP"/>
    <property type="match status" value="5"/>
</dbReference>
<keyword evidence="14" id="KW-1185">Reference proteome</keyword>
<keyword evidence="10" id="KW-0325">Glycoprotein</keyword>
<dbReference type="SMART" id="SM00082">
    <property type="entry name" value="LRRCT"/>
    <property type="match status" value="2"/>
</dbReference>
<reference evidence="13 14" key="1">
    <citation type="journal article" date="2021" name="BMC Biol.">
        <title>Horizontally acquired antibacterial genes associated with adaptive radiation of ladybird beetles.</title>
        <authorList>
            <person name="Li H.S."/>
            <person name="Tang X.F."/>
            <person name="Huang Y.H."/>
            <person name="Xu Z.Y."/>
            <person name="Chen M.L."/>
            <person name="Du X.Y."/>
            <person name="Qiu B.Y."/>
            <person name="Chen P.T."/>
            <person name="Zhang W."/>
            <person name="Slipinski A."/>
            <person name="Escalona H.E."/>
            <person name="Waterhouse R.M."/>
            <person name="Zwick A."/>
            <person name="Pang H."/>
        </authorList>
    </citation>
    <scope>NUCLEOTIDE SEQUENCE [LARGE SCALE GENOMIC DNA]</scope>
    <source>
        <strain evidence="13">SYSU2018</strain>
    </source>
</reference>
<protein>
    <recommendedName>
        <fullName evidence="12">TIR domain-containing protein</fullName>
    </recommendedName>
</protein>
<comment type="similarity">
    <text evidence="2">Belongs to the Toll-like receptor family.</text>
</comment>
<evidence type="ECO:0000256" key="9">
    <source>
        <dbReference type="ARBA" id="ARBA00023170"/>
    </source>
</evidence>
<dbReference type="SUPFAM" id="SSF52200">
    <property type="entry name" value="Toll/Interleukin receptor TIR domain"/>
    <property type="match status" value="1"/>
</dbReference>
<dbReference type="InterPro" id="IPR001611">
    <property type="entry name" value="Leu-rich_rpt"/>
</dbReference>
<dbReference type="FunFam" id="3.40.50.10140:FF:000020">
    <property type="entry name" value="Blast:Protein toll"/>
    <property type="match status" value="1"/>
</dbReference>